<dbReference type="AlphaFoldDB" id="A0A078AVQ5"/>
<name>A0A078AVQ5_STYLE</name>
<dbReference type="InParanoid" id="A0A078AVQ5"/>
<evidence type="ECO:0000313" key="2">
    <source>
        <dbReference type="EMBL" id="CDW86161.1"/>
    </source>
</evidence>
<reference evidence="2 3" key="1">
    <citation type="submission" date="2014-06" db="EMBL/GenBank/DDBJ databases">
        <authorList>
            <person name="Swart Estienne"/>
        </authorList>
    </citation>
    <scope>NUCLEOTIDE SEQUENCE [LARGE SCALE GENOMIC DNA]</scope>
    <source>
        <strain evidence="2 3">130c</strain>
    </source>
</reference>
<sequence length="319" mass="37921">MKQKLRELNQLKEVEMFMQKHQNILQQMKRRLFSARKQDDFKNNRPPPFEIKEFEKISHAPLQQMRDQFQTLQRQFFASHFQNEYQTDQSARLKEYENHQNKLKKTVSQYFEYKKDQSHQRVNYDLLKENKQIRTHMKLSMKKVLGSQHSSVQRLGLQTLGVEEDHFRSTIAKKFPQNRVISKTIFDGGPFHSKKSGGAHQVIRKRYQEPHLSENARNINSLGSQEQTRFHSTSFKGKNNQLQLNGYQLQKFSNQFLHQSRPQTQEGSLKGRQSLPIRPAYLDEFDSELRSQQNRVQSAVRRMRVSDVLGLYNEPKNNK</sequence>
<gene>
    <name evidence="2" type="primary">Contig4976.g5318</name>
    <name evidence="2" type="ORF">STYLEM_15252</name>
</gene>
<keyword evidence="3" id="KW-1185">Reference proteome</keyword>
<organism evidence="2 3">
    <name type="scientific">Stylonychia lemnae</name>
    <name type="common">Ciliate</name>
    <dbReference type="NCBI Taxonomy" id="5949"/>
    <lineage>
        <taxon>Eukaryota</taxon>
        <taxon>Sar</taxon>
        <taxon>Alveolata</taxon>
        <taxon>Ciliophora</taxon>
        <taxon>Intramacronucleata</taxon>
        <taxon>Spirotrichea</taxon>
        <taxon>Stichotrichia</taxon>
        <taxon>Sporadotrichida</taxon>
        <taxon>Oxytrichidae</taxon>
        <taxon>Stylonychinae</taxon>
        <taxon>Stylonychia</taxon>
    </lineage>
</organism>
<accession>A0A078AVQ5</accession>
<evidence type="ECO:0000313" key="3">
    <source>
        <dbReference type="Proteomes" id="UP000039865"/>
    </source>
</evidence>
<evidence type="ECO:0000256" key="1">
    <source>
        <dbReference type="SAM" id="Coils"/>
    </source>
</evidence>
<feature type="coiled-coil region" evidence="1">
    <location>
        <begin position="11"/>
        <end position="38"/>
    </location>
</feature>
<protein>
    <submittedName>
        <fullName evidence="2">Uncharacterized protein</fullName>
    </submittedName>
</protein>
<keyword evidence="1" id="KW-0175">Coiled coil</keyword>
<proteinExistence type="predicted"/>
<dbReference type="Proteomes" id="UP000039865">
    <property type="component" value="Unassembled WGS sequence"/>
</dbReference>
<dbReference type="EMBL" id="CCKQ01014404">
    <property type="protein sequence ID" value="CDW86161.1"/>
    <property type="molecule type" value="Genomic_DNA"/>
</dbReference>